<dbReference type="RefSeq" id="XP_024739572.1">
    <property type="nucleotide sequence ID" value="XM_024888407.1"/>
</dbReference>
<dbReference type="PANTHER" id="PTHR35910">
    <property type="entry name" value="2EXR DOMAIN-CONTAINING PROTEIN"/>
    <property type="match status" value="1"/>
</dbReference>
<dbReference type="Pfam" id="PF20150">
    <property type="entry name" value="2EXR"/>
    <property type="match status" value="1"/>
</dbReference>
<feature type="region of interest" description="Disordered" evidence="1">
    <location>
        <begin position="41"/>
        <end position="60"/>
    </location>
</feature>
<reference evidence="3 4" key="1">
    <citation type="submission" date="2016-04" db="EMBL/GenBank/DDBJ databases">
        <title>A degradative enzymes factory behind the ericoid mycorrhizal symbiosis.</title>
        <authorList>
            <consortium name="DOE Joint Genome Institute"/>
            <person name="Martino E."/>
            <person name="Morin E."/>
            <person name="Grelet G."/>
            <person name="Kuo A."/>
            <person name="Kohler A."/>
            <person name="Daghino S."/>
            <person name="Barry K."/>
            <person name="Choi C."/>
            <person name="Cichocki N."/>
            <person name="Clum A."/>
            <person name="Copeland A."/>
            <person name="Hainaut M."/>
            <person name="Haridas S."/>
            <person name="Labutti K."/>
            <person name="Lindquist E."/>
            <person name="Lipzen A."/>
            <person name="Khouja H.-R."/>
            <person name="Murat C."/>
            <person name="Ohm R."/>
            <person name="Olson A."/>
            <person name="Spatafora J."/>
            <person name="Veneault-Fourrey C."/>
            <person name="Henrissat B."/>
            <person name="Grigoriev I."/>
            <person name="Martin F."/>
            <person name="Perotto S."/>
        </authorList>
    </citation>
    <scope>NUCLEOTIDE SEQUENCE [LARGE SCALE GENOMIC DNA]</scope>
    <source>
        <strain evidence="3 4">E</strain>
    </source>
</reference>
<dbReference type="PANTHER" id="PTHR35910:SF6">
    <property type="entry name" value="2EXR DOMAIN-CONTAINING PROTEIN"/>
    <property type="match status" value="1"/>
</dbReference>
<dbReference type="InParanoid" id="A0A2J6TI73"/>
<dbReference type="EMBL" id="KZ613783">
    <property type="protein sequence ID" value="PMD62668.1"/>
    <property type="molecule type" value="Genomic_DNA"/>
</dbReference>
<protein>
    <recommendedName>
        <fullName evidence="2">2EXR domain-containing protein</fullName>
    </recommendedName>
</protein>
<evidence type="ECO:0000259" key="2">
    <source>
        <dbReference type="Pfam" id="PF20150"/>
    </source>
</evidence>
<keyword evidence="4" id="KW-1185">Reference proteome</keyword>
<feature type="domain" description="2EXR" evidence="2">
    <location>
        <begin position="70"/>
        <end position="170"/>
    </location>
</feature>
<dbReference type="AlphaFoldDB" id="A0A2J6TI73"/>
<dbReference type="Proteomes" id="UP000235371">
    <property type="component" value="Unassembled WGS sequence"/>
</dbReference>
<dbReference type="OrthoDB" id="3438006at2759"/>
<feature type="compositionally biased region" description="Polar residues" evidence="1">
    <location>
        <begin position="9"/>
        <end position="26"/>
    </location>
</feature>
<organism evidence="3 4">
    <name type="scientific">Hyaloscypha bicolor E</name>
    <dbReference type="NCBI Taxonomy" id="1095630"/>
    <lineage>
        <taxon>Eukaryota</taxon>
        <taxon>Fungi</taxon>
        <taxon>Dikarya</taxon>
        <taxon>Ascomycota</taxon>
        <taxon>Pezizomycotina</taxon>
        <taxon>Leotiomycetes</taxon>
        <taxon>Helotiales</taxon>
        <taxon>Hyaloscyphaceae</taxon>
        <taxon>Hyaloscypha</taxon>
        <taxon>Hyaloscypha bicolor</taxon>
    </lineage>
</organism>
<dbReference type="InterPro" id="IPR045518">
    <property type="entry name" value="2EXR"/>
</dbReference>
<gene>
    <name evidence="3" type="ORF">K444DRAFT_717491</name>
</gene>
<proteinExistence type="predicted"/>
<evidence type="ECO:0000313" key="4">
    <source>
        <dbReference type="Proteomes" id="UP000235371"/>
    </source>
</evidence>
<feature type="compositionally biased region" description="Polar residues" evidence="1">
    <location>
        <begin position="47"/>
        <end position="60"/>
    </location>
</feature>
<sequence length="419" mass="47165">MNSTKERFNQPNTKEIPSLDDGSQLQDQASGDMIAGLSGLTLDAGAPQTNGDQNATSLAAPTDNSPALGFGGLPTEICLMIWRVLLLQPRIIEIEAKPGGAWNPFPFHIEDGDASMDDGKYMVSHHSREPPVILHICRESREEALDAYKLMPIYLLSFDRIYFNPPVDVIYFGQNSCTETMNDLLGQCWAMERVAVDLSMQTKVCCHENEEDRDRIRVIRALHDLKHTSDRKDIFFITNTTRITDILSPQDNDLKWDEERSCAFLKDVPSVIHNIDSVGLYAAQDEEFPTSERITKEHYEAEIRRVVDGHALSGVDENLWSKDIPAFHFAKFCERKAFFNPLSRHRRRAAEDAPAQPSIGPMKGGQNLDPPLFDEDWVPPEGFQWGPSSDSDMSDVQYGADGPNGNAFYDIWDGYDHTL</sequence>
<dbReference type="GeneID" id="36596483"/>
<evidence type="ECO:0000256" key="1">
    <source>
        <dbReference type="SAM" id="MobiDB-lite"/>
    </source>
</evidence>
<accession>A0A2J6TI73</accession>
<name>A0A2J6TI73_9HELO</name>
<evidence type="ECO:0000313" key="3">
    <source>
        <dbReference type="EMBL" id="PMD62668.1"/>
    </source>
</evidence>
<feature type="region of interest" description="Disordered" evidence="1">
    <location>
        <begin position="1"/>
        <end position="26"/>
    </location>
</feature>